<sequence length="133" mass="15033">MSAMASHPSQRMKVPCSLLLIIRGPTCFAGDDIMQPRPRLCIHKTDMGDLRPNSLVLPHNEELAEGNRVVGSRGWVRDGIDEAKWLRWASVYLSRPTTPVFPHRPQHLGLSADNKFAQRPIPTLRFLLTLDWG</sequence>
<dbReference type="AlphaFoldDB" id="A0AAN9MC45"/>
<evidence type="ECO:0000313" key="2">
    <source>
        <dbReference type="Proteomes" id="UP001367508"/>
    </source>
</evidence>
<dbReference type="EMBL" id="JAYMYQ010000002">
    <property type="protein sequence ID" value="KAK7350124.1"/>
    <property type="molecule type" value="Genomic_DNA"/>
</dbReference>
<comment type="caution">
    <text evidence="1">The sequence shown here is derived from an EMBL/GenBank/DDBJ whole genome shotgun (WGS) entry which is preliminary data.</text>
</comment>
<name>A0AAN9MC45_CANGL</name>
<proteinExistence type="predicted"/>
<evidence type="ECO:0000313" key="1">
    <source>
        <dbReference type="EMBL" id="KAK7350124.1"/>
    </source>
</evidence>
<dbReference type="Proteomes" id="UP001367508">
    <property type="component" value="Unassembled WGS sequence"/>
</dbReference>
<organism evidence="1 2">
    <name type="scientific">Canavalia gladiata</name>
    <name type="common">Sword bean</name>
    <name type="synonym">Dolichos gladiatus</name>
    <dbReference type="NCBI Taxonomy" id="3824"/>
    <lineage>
        <taxon>Eukaryota</taxon>
        <taxon>Viridiplantae</taxon>
        <taxon>Streptophyta</taxon>
        <taxon>Embryophyta</taxon>
        <taxon>Tracheophyta</taxon>
        <taxon>Spermatophyta</taxon>
        <taxon>Magnoliopsida</taxon>
        <taxon>eudicotyledons</taxon>
        <taxon>Gunneridae</taxon>
        <taxon>Pentapetalae</taxon>
        <taxon>rosids</taxon>
        <taxon>fabids</taxon>
        <taxon>Fabales</taxon>
        <taxon>Fabaceae</taxon>
        <taxon>Papilionoideae</taxon>
        <taxon>50 kb inversion clade</taxon>
        <taxon>NPAAA clade</taxon>
        <taxon>indigoferoid/millettioid clade</taxon>
        <taxon>Phaseoleae</taxon>
        <taxon>Canavalia</taxon>
    </lineage>
</organism>
<keyword evidence="2" id="KW-1185">Reference proteome</keyword>
<protein>
    <submittedName>
        <fullName evidence="1">Uncharacterized protein</fullName>
    </submittedName>
</protein>
<reference evidence="1 2" key="1">
    <citation type="submission" date="2024-01" db="EMBL/GenBank/DDBJ databases">
        <title>The genomes of 5 underutilized Papilionoideae crops provide insights into root nodulation and disease resistanc.</title>
        <authorList>
            <person name="Jiang F."/>
        </authorList>
    </citation>
    <scope>NUCLEOTIDE SEQUENCE [LARGE SCALE GENOMIC DNA]</scope>
    <source>
        <strain evidence="1">LVBAO_FW01</strain>
        <tissue evidence="1">Leaves</tissue>
    </source>
</reference>
<accession>A0AAN9MC45</accession>
<gene>
    <name evidence="1" type="ORF">VNO77_08261</name>
</gene>